<keyword evidence="3" id="KW-1185">Reference proteome</keyword>
<evidence type="ECO:0000313" key="2">
    <source>
        <dbReference type="EMBL" id="NDV63043.1"/>
    </source>
</evidence>
<feature type="domain" description="Methyltransferase type 11" evidence="1">
    <location>
        <begin position="75"/>
        <end position="166"/>
    </location>
</feature>
<name>A0A6B2M2S1_9BACT</name>
<comment type="caution">
    <text evidence="2">The sequence shown here is derived from an EMBL/GenBank/DDBJ whole genome shotgun (WGS) entry which is preliminary data.</text>
</comment>
<evidence type="ECO:0000313" key="3">
    <source>
        <dbReference type="Proteomes" id="UP000478417"/>
    </source>
</evidence>
<organism evidence="2 3">
    <name type="scientific">Oceanipulchritudo coccoides</name>
    <dbReference type="NCBI Taxonomy" id="2706888"/>
    <lineage>
        <taxon>Bacteria</taxon>
        <taxon>Pseudomonadati</taxon>
        <taxon>Verrucomicrobiota</taxon>
        <taxon>Opitutia</taxon>
        <taxon>Puniceicoccales</taxon>
        <taxon>Oceanipulchritudinaceae</taxon>
        <taxon>Oceanipulchritudo</taxon>
    </lineage>
</organism>
<dbReference type="InterPro" id="IPR029063">
    <property type="entry name" value="SAM-dependent_MTases_sf"/>
</dbReference>
<dbReference type="RefSeq" id="WP_163966003.1">
    <property type="nucleotide sequence ID" value="NZ_JAAGNX010000003.1"/>
</dbReference>
<dbReference type="SUPFAM" id="SSF53335">
    <property type="entry name" value="S-adenosyl-L-methionine-dependent methyltransferases"/>
    <property type="match status" value="1"/>
</dbReference>
<dbReference type="PANTHER" id="PTHR43591:SF24">
    <property type="entry name" value="2-METHOXY-6-POLYPRENYL-1,4-BENZOQUINOL METHYLASE, MITOCHONDRIAL"/>
    <property type="match status" value="1"/>
</dbReference>
<dbReference type="InterPro" id="IPR013216">
    <property type="entry name" value="Methyltransf_11"/>
</dbReference>
<keyword evidence="2" id="KW-0489">Methyltransferase</keyword>
<dbReference type="PANTHER" id="PTHR43591">
    <property type="entry name" value="METHYLTRANSFERASE"/>
    <property type="match status" value="1"/>
</dbReference>
<sequence length="295" mass="33189">MANIAPAPSRKLNWVSSVEERNSASLSNLESKMSDYYLRGQYYEDIVQGTTLWNKPGEAPFHQDIIERVKGRSLLEIGCGTSQILSTGAINYEDYSGCDFSPEIMSKSAKAFPGGTFKTLEEGGMLPFPDAAFEAVFSVFVLEHAVYPNRFIDESMRVLKPGGTWILLCPDFLGKNRMTSQRAGFSLGSGMQKLRKGRILDAFLTAIDVRLRIPAACRRLRGIADQKPAFFVNLSPVCFCEESFRPDVDAIYLTYSREIMEYSRKHLEFEELPESLSKAADLSRLIYLVARKRES</sequence>
<accession>A0A6B2M2S1</accession>
<keyword evidence="2" id="KW-0808">Transferase</keyword>
<dbReference type="Proteomes" id="UP000478417">
    <property type="component" value="Unassembled WGS sequence"/>
</dbReference>
<dbReference type="Pfam" id="PF08241">
    <property type="entry name" value="Methyltransf_11"/>
    <property type="match status" value="1"/>
</dbReference>
<dbReference type="GO" id="GO:0008757">
    <property type="term" value="F:S-adenosylmethionine-dependent methyltransferase activity"/>
    <property type="evidence" value="ECO:0007669"/>
    <property type="project" value="InterPro"/>
</dbReference>
<dbReference type="Gene3D" id="3.40.50.150">
    <property type="entry name" value="Vaccinia Virus protein VP39"/>
    <property type="match status" value="1"/>
</dbReference>
<protein>
    <submittedName>
        <fullName evidence="2">Class I SAM-dependent methyltransferase</fullName>
    </submittedName>
</protein>
<proteinExistence type="predicted"/>
<dbReference type="GO" id="GO:0032259">
    <property type="term" value="P:methylation"/>
    <property type="evidence" value="ECO:0007669"/>
    <property type="project" value="UniProtKB-KW"/>
</dbReference>
<gene>
    <name evidence="2" type="ORF">G0Q06_11315</name>
</gene>
<dbReference type="EMBL" id="JAAGNX010000003">
    <property type="protein sequence ID" value="NDV63043.1"/>
    <property type="molecule type" value="Genomic_DNA"/>
</dbReference>
<dbReference type="CDD" id="cd02440">
    <property type="entry name" value="AdoMet_MTases"/>
    <property type="match status" value="1"/>
</dbReference>
<dbReference type="AlphaFoldDB" id="A0A6B2M2S1"/>
<evidence type="ECO:0000259" key="1">
    <source>
        <dbReference type="Pfam" id="PF08241"/>
    </source>
</evidence>
<reference evidence="2 3" key="1">
    <citation type="submission" date="2020-02" db="EMBL/GenBank/DDBJ databases">
        <title>Albibacoteraceae fam. nov., the first described family within the subdivision 4 Verrucomicrobia.</title>
        <authorList>
            <person name="Xi F."/>
        </authorList>
    </citation>
    <scope>NUCLEOTIDE SEQUENCE [LARGE SCALE GENOMIC DNA]</scope>
    <source>
        <strain evidence="2 3">CK1056</strain>
    </source>
</reference>